<evidence type="ECO:0000313" key="1">
    <source>
        <dbReference type="EMBL" id="GHC66425.1"/>
    </source>
</evidence>
<accession>A0A918WPU4</accession>
<evidence type="ECO:0000313" key="2">
    <source>
        <dbReference type="Proteomes" id="UP000638981"/>
    </source>
</evidence>
<sequence length="93" mass="10376">MGLGLALDASFWAERGKVLGRRKDFGFRGVARGIAKRLWLCDGGLANREGVWQVGFAYGALVEVGDQIVFFEHESKYLASFDTVQFDIFRATL</sequence>
<dbReference type="EMBL" id="BMYJ01000014">
    <property type="protein sequence ID" value="GHC66425.1"/>
    <property type="molecule type" value="Genomic_DNA"/>
</dbReference>
<dbReference type="Proteomes" id="UP000638981">
    <property type="component" value="Unassembled WGS sequence"/>
</dbReference>
<dbReference type="RefSeq" id="WP_189413307.1">
    <property type="nucleotide sequence ID" value="NZ_BMYJ01000014.1"/>
</dbReference>
<gene>
    <name evidence="1" type="ORF">GCM10007315_33950</name>
</gene>
<protein>
    <submittedName>
        <fullName evidence="1">Uncharacterized protein</fullName>
    </submittedName>
</protein>
<name>A0A918WPU4_9RHOB</name>
<organism evidence="1 2">
    <name type="scientific">Neogemmobacter tilapiae</name>
    <dbReference type="NCBI Taxonomy" id="875041"/>
    <lineage>
        <taxon>Bacteria</taxon>
        <taxon>Pseudomonadati</taxon>
        <taxon>Pseudomonadota</taxon>
        <taxon>Alphaproteobacteria</taxon>
        <taxon>Rhodobacterales</taxon>
        <taxon>Paracoccaceae</taxon>
        <taxon>Neogemmobacter</taxon>
    </lineage>
</organism>
<proteinExistence type="predicted"/>
<keyword evidence="2" id="KW-1185">Reference proteome</keyword>
<reference evidence="1" key="1">
    <citation type="journal article" date="2014" name="Int. J. Syst. Evol. Microbiol.">
        <title>Complete genome sequence of Corynebacterium casei LMG S-19264T (=DSM 44701T), isolated from a smear-ripened cheese.</title>
        <authorList>
            <consortium name="US DOE Joint Genome Institute (JGI-PGF)"/>
            <person name="Walter F."/>
            <person name="Albersmeier A."/>
            <person name="Kalinowski J."/>
            <person name="Ruckert C."/>
        </authorList>
    </citation>
    <scope>NUCLEOTIDE SEQUENCE</scope>
    <source>
        <strain evidence="1">KCTC 23310</strain>
    </source>
</reference>
<dbReference type="AlphaFoldDB" id="A0A918WPU4"/>
<comment type="caution">
    <text evidence="1">The sequence shown here is derived from an EMBL/GenBank/DDBJ whole genome shotgun (WGS) entry which is preliminary data.</text>
</comment>
<reference evidence="1" key="2">
    <citation type="submission" date="2020-09" db="EMBL/GenBank/DDBJ databases">
        <authorList>
            <person name="Sun Q."/>
            <person name="Kim S."/>
        </authorList>
    </citation>
    <scope>NUCLEOTIDE SEQUENCE</scope>
    <source>
        <strain evidence="1">KCTC 23310</strain>
    </source>
</reference>